<comment type="similarity">
    <text evidence="2">Belongs to the unc-13 family.</text>
</comment>
<dbReference type="Gene3D" id="2.60.40.150">
    <property type="entry name" value="C2 domain"/>
    <property type="match status" value="1"/>
</dbReference>
<dbReference type="EMBL" id="CAXIEN010000088">
    <property type="protein sequence ID" value="CAL1275788.1"/>
    <property type="molecule type" value="Genomic_DNA"/>
</dbReference>
<evidence type="ECO:0000256" key="2">
    <source>
        <dbReference type="ARBA" id="ARBA00005823"/>
    </source>
</evidence>
<evidence type="ECO:0008006" key="8">
    <source>
        <dbReference type="Google" id="ProtNLM"/>
    </source>
</evidence>
<dbReference type="GO" id="GO:0006887">
    <property type="term" value="P:exocytosis"/>
    <property type="evidence" value="ECO:0007669"/>
    <property type="project" value="UniProtKB-KW"/>
</dbReference>
<accession>A0AAV1ZV97</accession>
<feature type="domain" description="C2" evidence="4">
    <location>
        <begin position="626"/>
        <end position="752"/>
    </location>
</feature>
<dbReference type="Proteomes" id="UP001497382">
    <property type="component" value="Unassembled WGS sequence"/>
</dbReference>
<feature type="domain" description="MHD1" evidence="5">
    <location>
        <begin position="277"/>
        <end position="397"/>
    </location>
</feature>
<dbReference type="PANTHER" id="PTHR45999">
    <property type="entry name" value="UNC-13-4A, ISOFORM B"/>
    <property type="match status" value="1"/>
</dbReference>
<dbReference type="InterPro" id="IPR052095">
    <property type="entry name" value="UNC-13_domain"/>
</dbReference>
<evidence type="ECO:0000313" key="7">
    <source>
        <dbReference type="Proteomes" id="UP001497382"/>
    </source>
</evidence>
<evidence type="ECO:0000256" key="3">
    <source>
        <dbReference type="ARBA" id="ARBA00022483"/>
    </source>
</evidence>
<evidence type="ECO:0000259" key="4">
    <source>
        <dbReference type="PROSITE" id="PS50004"/>
    </source>
</evidence>
<organism evidence="6 7">
    <name type="scientific">Larinioides sclopetarius</name>
    <dbReference type="NCBI Taxonomy" id="280406"/>
    <lineage>
        <taxon>Eukaryota</taxon>
        <taxon>Metazoa</taxon>
        <taxon>Ecdysozoa</taxon>
        <taxon>Arthropoda</taxon>
        <taxon>Chelicerata</taxon>
        <taxon>Arachnida</taxon>
        <taxon>Araneae</taxon>
        <taxon>Araneomorphae</taxon>
        <taxon>Entelegynae</taxon>
        <taxon>Araneoidea</taxon>
        <taxon>Araneidae</taxon>
        <taxon>Larinioides</taxon>
    </lineage>
</organism>
<keyword evidence="7" id="KW-1185">Reference proteome</keyword>
<dbReference type="AlphaFoldDB" id="A0AAV1ZV97"/>
<dbReference type="Gene3D" id="1.10.357.50">
    <property type="match status" value="1"/>
</dbReference>
<dbReference type="SUPFAM" id="SSF49562">
    <property type="entry name" value="C2 domain (Calcium/lipid-binding domain, CaLB)"/>
    <property type="match status" value="1"/>
</dbReference>
<name>A0AAV1ZV97_9ARAC</name>
<dbReference type="InterPro" id="IPR000008">
    <property type="entry name" value="C2_dom"/>
</dbReference>
<reference evidence="6 7" key="1">
    <citation type="submission" date="2024-04" db="EMBL/GenBank/DDBJ databases">
        <authorList>
            <person name="Rising A."/>
            <person name="Reimegard J."/>
            <person name="Sonavane S."/>
            <person name="Akerstrom W."/>
            <person name="Nylinder S."/>
            <person name="Hedman E."/>
            <person name="Kallberg Y."/>
        </authorList>
    </citation>
    <scope>NUCLEOTIDE SEQUENCE [LARGE SCALE GENOMIC DNA]</scope>
</reference>
<evidence type="ECO:0000313" key="6">
    <source>
        <dbReference type="EMBL" id="CAL1275788.1"/>
    </source>
</evidence>
<dbReference type="InterPro" id="IPR014770">
    <property type="entry name" value="Munc13_1"/>
</dbReference>
<protein>
    <recommendedName>
        <fullName evidence="8">BAI1-associated protein 3</fullName>
    </recommendedName>
</protein>
<comment type="caution">
    <text evidence="6">The sequence shown here is derived from an EMBL/GenBank/DDBJ whole genome shotgun (WGS) entry which is preliminary data.</text>
</comment>
<evidence type="ECO:0000256" key="1">
    <source>
        <dbReference type="ARBA" id="ARBA00004603"/>
    </source>
</evidence>
<dbReference type="SMART" id="SM00239">
    <property type="entry name" value="C2"/>
    <property type="match status" value="1"/>
</dbReference>
<dbReference type="PANTHER" id="PTHR45999:SF4">
    <property type="entry name" value="UNC-13-4A, ISOFORM B"/>
    <property type="match status" value="1"/>
</dbReference>
<gene>
    <name evidence="6" type="ORF">LARSCL_LOCUS8296</name>
</gene>
<dbReference type="GO" id="GO:0005770">
    <property type="term" value="C:late endosome"/>
    <property type="evidence" value="ECO:0007669"/>
    <property type="project" value="UniProtKB-SubCell"/>
</dbReference>
<dbReference type="InterPro" id="IPR035892">
    <property type="entry name" value="C2_domain_sf"/>
</dbReference>
<evidence type="ECO:0000259" key="5">
    <source>
        <dbReference type="PROSITE" id="PS51258"/>
    </source>
</evidence>
<dbReference type="Pfam" id="PF00168">
    <property type="entry name" value="C2"/>
    <property type="match status" value="1"/>
</dbReference>
<keyword evidence="3" id="KW-0268">Exocytosis</keyword>
<comment type="subcellular location">
    <subcellularLocation>
        <location evidence="1">Late endosome</location>
    </subcellularLocation>
</comment>
<proteinExistence type="inferred from homology"/>
<sequence>MESSAAETKRTKSFDGSLQEEAANHLTEFAEKNQITSFSQALAELLILLEWHNEKKTPVMQESAIYNALLRVEKAANNTSTWELCGQDCDGPLISVSTYEMNMLEQTISMYLVDVLTKDRTQILFFPLTEVFQSDVLLKWRIFEKIASIKITPHHTIYKRKLTEYIRMRIQEEVGDWLEDEFSKLKLSGKNTVLKDAEILTKILKDLKSHIDAAAEVVSIESSLFKEASCCYFDCLSKVLDEKLHPVCLQVMKWMDVYQEYHRTFHVNLRDSCALSHALYLQVKSLVQELRLKKKLPQSWKLEDYNSMFVKFFMNLLQVFKLECHSRIKRAVEAEMKDSVHTEEKILSSSVIVLNCFCTVIDEWKHMQIEDEDLQVAFLIKIADIVCDGAKIYAEVLDERLTKESQISVKSEVYKKACILANSVEHVRTYLDDLSHQMQWKESLHRLNEESPDSSFSDQVLRILNLIHQSMDSHLKSIEAKCLNIAASNVQSLCEKPLSVWIQATNLQQGYDRFLCHFNEYMETSHDALKEALFPKFLSLLWCSILMYIQKEFQEGQPPEYAITLKENIQNLMDYLLHIKMEDMESSKPILRQIMSVMDLNSKSTVDLQLDYYSQIAESLVSPVEYLGHIAFQAGYKQTTEDTVDLYINVQKGQRLPARKFEMSELYVKLTLCPSSLFPNQVPLKSTSVTEDLDNPLFNQFFQFSNLPLEVFSVKGSVVQALVVNQDKSFSGEAVLLLKQVQNMRGFTSLEFLPVYLMPLKKFDMSQIAYQVLETRSRWDKNAKLFINSRNKTVKSSKSRLLFCVPGKKMCSF</sequence>
<dbReference type="PROSITE" id="PS50004">
    <property type="entry name" value="C2"/>
    <property type="match status" value="1"/>
</dbReference>
<dbReference type="PROSITE" id="PS51258">
    <property type="entry name" value="MHD1"/>
    <property type="match status" value="1"/>
</dbReference>
<dbReference type="GO" id="GO:0099503">
    <property type="term" value="C:secretory vesicle"/>
    <property type="evidence" value="ECO:0007669"/>
    <property type="project" value="TreeGrafter"/>
</dbReference>